<dbReference type="Pfam" id="PF00188">
    <property type="entry name" value="CAP"/>
    <property type="match status" value="1"/>
</dbReference>
<evidence type="ECO:0000313" key="2">
    <source>
        <dbReference type="EMBL" id="MBU3803160.1"/>
    </source>
</evidence>
<gene>
    <name evidence="2" type="ORF">H9872_00150</name>
</gene>
<organism evidence="2 3">
    <name type="scientific">Candidatus Cellulosilyticum pullistercoris</name>
    <dbReference type="NCBI Taxonomy" id="2838521"/>
    <lineage>
        <taxon>Bacteria</taxon>
        <taxon>Bacillati</taxon>
        <taxon>Bacillota</taxon>
        <taxon>Clostridia</taxon>
        <taxon>Lachnospirales</taxon>
        <taxon>Cellulosilyticaceae</taxon>
        <taxon>Cellulosilyticum</taxon>
    </lineage>
</organism>
<reference evidence="2" key="2">
    <citation type="submission" date="2021-04" db="EMBL/GenBank/DDBJ databases">
        <authorList>
            <person name="Gilroy R."/>
        </authorList>
    </citation>
    <scope>NUCLEOTIDE SEQUENCE</scope>
    <source>
        <strain evidence="2">B5-657</strain>
    </source>
</reference>
<dbReference type="PANTHER" id="PTHR31157:SF1">
    <property type="entry name" value="SCP DOMAIN-CONTAINING PROTEIN"/>
    <property type="match status" value="1"/>
</dbReference>
<dbReference type="CDD" id="cd05379">
    <property type="entry name" value="CAP_bacterial"/>
    <property type="match status" value="1"/>
</dbReference>
<dbReference type="Gene3D" id="3.40.33.10">
    <property type="entry name" value="CAP"/>
    <property type="match status" value="1"/>
</dbReference>
<proteinExistence type="predicted"/>
<dbReference type="NCBIfam" id="TIGR02909">
    <property type="entry name" value="spore_YkwD"/>
    <property type="match status" value="1"/>
</dbReference>
<comment type="caution">
    <text evidence="2">The sequence shown here is derived from an EMBL/GenBank/DDBJ whole genome shotgun (WGS) entry which is preliminary data.</text>
</comment>
<dbReference type="InterPro" id="IPR035940">
    <property type="entry name" value="CAP_sf"/>
</dbReference>
<name>A0A9E2KA03_9FIRM</name>
<dbReference type="AlphaFoldDB" id="A0A9E2KA03"/>
<dbReference type="InterPro" id="IPR014258">
    <property type="entry name" value="CAP_domain_YkwD-like"/>
</dbReference>
<sequence>MLNNAVLTNCIEIKDNRSYITLRVLAEAFGYVVDWKNKCVYISSPATGDHTTSSQTSFENQVLSLVNAERAKKGLTALTMDENLRNAARLKSTDMSQNKYFSHTSPTYGSPFEMLKTLGIFYQAAAENIAQGYTTPEAVVSGWMNSSGHRANILNSTYTHIGVGYDSNGHYWTQLFIKP</sequence>
<dbReference type="Proteomes" id="UP000824229">
    <property type="component" value="Unassembled WGS sequence"/>
</dbReference>
<protein>
    <recommendedName>
        <fullName evidence="1">SCP domain-containing protein</fullName>
    </recommendedName>
</protein>
<evidence type="ECO:0000313" key="3">
    <source>
        <dbReference type="Proteomes" id="UP000824229"/>
    </source>
</evidence>
<feature type="domain" description="SCP" evidence="1">
    <location>
        <begin position="63"/>
        <end position="175"/>
    </location>
</feature>
<reference evidence="2" key="1">
    <citation type="journal article" date="2021" name="PeerJ">
        <title>Extensive microbial diversity within the chicken gut microbiome revealed by metagenomics and culture.</title>
        <authorList>
            <person name="Gilroy R."/>
            <person name="Ravi A."/>
            <person name="Getino M."/>
            <person name="Pursley I."/>
            <person name="Horton D.L."/>
            <person name="Alikhan N.F."/>
            <person name="Baker D."/>
            <person name="Gharbi K."/>
            <person name="Hall N."/>
            <person name="Watson M."/>
            <person name="Adriaenssens E.M."/>
            <person name="Foster-Nyarko E."/>
            <person name="Jarju S."/>
            <person name="Secka A."/>
            <person name="Antonio M."/>
            <person name="Oren A."/>
            <person name="Chaudhuri R.R."/>
            <person name="La Ragione R."/>
            <person name="Hildebrand F."/>
            <person name="Pallen M.J."/>
        </authorList>
    </citation>
    <scope>NUCLEOTIDE SEQUENCE</scope>
    <source>
        <strain evidence="2">B5-657</strain>
    </source>
</reference>
<dbReference type="EMBL" id="JAHLFQ010000005">
    <property type="protein sequence ID" value="MBU3803160.1"/>
    <property type="molecule type" value="Genomic_DNA"/>
</dbReference>
<accession>A0A9E2KA03</accession>
<dbReference type="SUPFAM" id="SSF55797">
    <property type="entry name" value="PR-1-like"/>
    <property type="match status" value="1"/>
</dbReference>
<dbReference type="InterPro" id="IPR014044">
    <property type="entry name" value="CAP_dom"/>
</dbReference>
<evidence type="ECO:0000259" key="1">
    <source>
        <dbReference type="Pfam" id="PF00188"/>
    </source>
</evidence>
<dbReference type="PANTHER" id="PTHR31157">
    <property type="entry name" value="SCP DOMAIN-CONTAINING PROTEIN"/>
    <property type="match status" value="1"/>
</dbReference>